<name>A0A0T5ZWS3_UNCKA</name>
<comment type="caution">
    <text evidence="2">The sequence shown here is derived from an EMBL/GenBank/DDBJ whole genome shotgun (WGS) entry which is preliminary data.</text>
</comment>
<dbReference type="InterPro" id="IPR011055">
    <property type="entry name" value="Dup_hybrid_motif"/>
</dbReference>
<protein>
    <submittedName>
        <fullName evidence="2">Peptidase M23</fullName>
    </submittedName>
</protein>
<accession>A0A0T5ZWS3</accession>
<feature type="domain" description="M23ase beta-sheet core" evidence="1">
    <location>
        <begin position="354"/>
        <end position="452"/>
    </location>
</feature>
<dbReference type="EMBL" id="LDXK01000006">
    <property type="protein sequence ID" value="KRT67234.1"/>
    <property type="molecule type" value="Genomic_DNA"/>
</dbReference>
<evidence type="ECO:0000259" key="1">
    <source>
        <dbReference type="Pfam" id="PF01551"/>
    </source>
</evidence>
<evidence type="ECO:0000313" key="3">
    <source>
        <dbReference type="Proteomes" id="UP000051297"/>
    </source>
</evidence>
<dbReference type="Pfam" id="PF01551">
    <property type="entry name" value="Peptidase_M23"/>
    <property type="match status" value="1"/>
</dbReference>
<gene>
    <name evidence="2" type="ORF">XU08_C0006G0021</name>
</gene>
<organism evidence="2 3">
    <name type="scientific">candidate division WWE3 bacterium CSP1-7</name>
    <dbReference type="NCBI Taxonomy" id="1576480"/>
    <lineage>
        <taxon>Bacteria</taxon>
        <taxon>Katanobacteria</taxon>
    </lineage>
</organism>
<sequence length="504" mass="56711">MNAILVLQLGAVLAILTSTVWPNFSIERLPEETRRIIGSTDPLRIGTDGYLRRFNPVESVWEESPLVVRGPADLETAELNESASWVVVLQTANDTSADDLYRYSHFAVSTAGVSQTKEPEVSGSPAVIWQLPLVDWDSYKQHGQPFVYSATTVSRDPRFRGIGTSLAEIYETGISIRRRAIIVKIDEQFQEESLGNLVEVLWALRRYDISAWQIFDNREIYGNNRDPSRDLGLAAAAKIRFYLGLIALERGSEADKQLYFGSFLGPDGDRQAAVENYFSAIREYLSRILTPKEIQDWEAETGYFLLMDAFFGRETPVAENFAYPIPTAVQTYGGYRHLENQQDRETGERIDRYHIGEDFNVGGGNEDLGFPVVAIGTGEVLYAGRVGTGLGNIVVLRHRLPEGSEVCSRSAHLNEIDVVRGQTVEIGDVIGTVGKSGNESDPNFYAHLHLDLAYSETCDKFLRDTPWYYPEESRETIDRFFLDVRGFISERLEASIETTDREMQ</sequence>
<dbReference type="STRING" id="1576480.XU08_C0006G0021"/>
<dbReference type="PANTHER" id="PTHR21666">
    <property type="entry name" value="PEPTIDASE-RELATED"/>
    <property type="match status" value="1"/>
</dbReference>
<reference evidence="2 3" key="1">
    <citation type="submission" date="2015-05" db="EMBL/GenBank/DDBJ databases">
        <title>Critical biogeochemical functions in the subsurface are associated with bacteria from new phyla and little studied lineages.</title>
        <authorList>
            <person name="Hug L.A."/>
            <person name="Thomas B.C."/>
            <person name="Sharon I."/>
            <person name="Brown C.T."/>
            <person name="Sharma R."/>
            <person name="Hettich R.L."/>
            <person name="Wilkins M.J."/>
            <person name="Williams K.H."/>
            <person name="Singh A."/>
            <person name="Banfield J.F."/>
        </authorList>
    </citation>
    <scope>NUCLEOTIDE SEQUENCE [LARGE SCALE GENOMIC DNA]</scope>
    <source>
        <strain evidence="2">CSP1-7</strain>
    </source>
</reference>
<dbReference type="Proteomes" id="UP000051297">
    <property type="component" value="Unassembled WGS sequence"/>
</dbReference>
<dbReference type="Gene3D" id="2.70.70.10">
    <property type="entry name" value="Glucose Permease (Domain IIA)"/>
    <property type="match status" value="1"/>
</dbReference>
<evidence type="ECO:0000313" key="2">
    <source>
        <dbReference type="EMBL" id="KRT67234.1"/>
    </source>
</evidence>
<dbReference type="SUPFAM" id="SSF51261">
    <property type="entry name" value="Duplicated hybrid motif"/>
    <property type="match status" value="1"/>
</dbReference>
<dbReference type="InterPro" id="IPR016047">
    <property type="entry name" value="M23ase_b-sheet_dom"/>
</dbReference>
<dbReference type="PANTHER" id="PTHR21666:SF270">
    <property type="entry name" value="MUREIN HYDROLASE ACTIVATOR ENVC"/>
    <property type="match status" value="1"/>
</dbReference>
<dbReference type="InterPro" id="IPR050570">
    <property type="entry name" value="Cell_wall_metabolism_enzyme"/>
</dbReference>
<dbReference type="AlphaFoldDB" id="A0A0T5ZWS3"/>
<dbReference type="GO" id="GO:0004222">
    <property type="term" value="F:metalloendopeptidase activity"/>
    <property type="evidence" value="ECO:0007669"/>
    <property type="project" value="TreeGrafter"/>
</dbReference>
<dbReference type="CDD" id="cd12797">
    <property type="entry name" value="M23_peptidase"/>
    <property type="match status" value="1"/>
</dbReference>
<proteinExistence type="predicted"/>